<dbReference type="GeneID" id="80020502"/>
<gene>
    <name evidence="1" type="primary">90</name>
    <name evidence="1" type="ORF">SEA_VANLEE_90</name>
</gene>
<dbReference type="EMBL" id="MZ028627">
    <property type="protein sequence ID" value="QWS68207.1"/>
    <property type="molecule type" value="Genomic_DNA"/>
</dbReference>
<dbReference type="KEGG" id="vg:80020502"/>
<evidence type="ECO:0000313" key="1">
    <source>
        <dbReference type="EMBL" id="QWS68207.1"/>
    </source>
</evidence>
<dbReference type="RefSeq" id="YP_010755831.1">
    <property type="nucleotide sequence ID" value="NC_073474.1"/>
</dbReference>
<reference evidence="1" key="1">
    <citation type="submission" date="2021-04" db="EMBL/GenBank/DDBJ databases">
        <authorList>
            <person name="Barnhill K.B."/>
            <person name="Biggs A.M."/>
            <person name="Bland J."/>
            <person name="Choudhary H.M."/>
            <person name="Crogan R.E."/>
            <person name="Finocchiaro A.B."/>
            <person name="Franco V."/>
            <person name="Fuller T.A."/>
            <person name="Hanwacker C.G."/>
            <person name="Howard Z.E."/>
            <person name="Iqbal M."/>
            <person name="Mathew A.M."/>
            <person name="Miller S."/>
            <person name="Padhye S."/>
            <person name="Rainey E."/>
            <person name="Rodriguez A."/>
            <person name="Stewart E."/>
            <person name="Otero L.A."/>
            <person name="Chase M.A."/>
            <person name="Pollenz R.S."/>
            <person name="Garlena R.A."/>
            <person name="Russell D.A."/>
            <person name="Jacobs-Sera D."/>
            <person name="Hatfull G.F."/>
        </authorList>
    </citation>
    <scope>NUCLEOTIDE SEQUENCE</scope>
</reference>
<evidence type="ECO:0000313" key="2">
    <source>
        <dbReference type="Proteomes" id="UP000683422"/>
    </source>
</evidence>
<keyword evidence="2" id="KW-1185">Reference proteome</keyword>
<organism evidence="1 2">
    <name type="scientific">Gordonia phage VanLee</name>
    <dbReference type="NCBI Taxonomy" id="2845816"/>
    <lineage>
        <taxon>Viruses</taxon>
        <taxon>Duplodnaviria</taxon>
        <taxon>Heunggongvirae</taxon>
        <taxon>Uroviricota</taxon>
        <taxon>Caudoviricetes</taxon>
        <taxon>Kruegerviridae</taxon>
        <taxon>Vanleevirus</taxon>
        <taxon>Vanleevirus vanlee</taxon>
    </lineage>
</organism>
<proteinExistence type="predicted"/>
<sequence>MNAEPCPSCGKTFTGPHFCPGPEEGLPDWLWEQPTTKETPMSDTRRRAELILSTKDGTQVHGIHVAPVGTRLWFADEAQPYTVRASNVAFAVCTKPFNLRRTVLYTVVDWRNEIRGTENLVFGFGAETDEQCQEMLARLTAGESEVSYRNVTALNIVRSEIPEVQP</sequence>
<name>A0A8F2DAE9_9CAUD</name>
<accession>A0A8F2DAE9</accession>
<protein>
    <submittedName>
        <fullName evidence="1">Uncharacterized protein</fullName>
    </submittedName>
</protein>
<dbReference type="Proteomes" id="UP000683422">
    <property type="component" value="Segment"/>
</dbReference>